<evidence type="ECO:0000313" key="1">
    <source>
        <dbReference type="EMBL" id="KZM23837.1"/>
    </source>
</evidence>
<dbReference type="EMBL" id="JYNV01000182">
    <property type="protein sequence ID" value="KZM23837.1"/>
    <property type="molecule type" value="Genomic_DNA"/>
</dbReference>
<keyword evidence="2" id="KW-1185">Reference proteome</keyword>
<dbReference type="OrthoDB" id="4820213at2759"/>
<comment type="caution">
    <text evidence="1">The sequence shown here is derived from an EMBL/GenBank/DDBJ whole genome shotgun (WGS) entry which is preliminary data.</text>
</comment>
<sequence length="269" mass="29182">MKISANFICAAFAAGLVPKTMGSALPLPKSIPWETTTHNILLSEIGPFNLTPQSGASNPSSGALDKRSGYSARVCKDISAQFTPQTGGVWHFREARCDRSGTDINTFRVECFGGRNWIEHLPQRKGQCGPREWCVDYHGRNAKGDQANDVFCVNRKDIHTWVANTQTRQEDVVTCSAGWTNDYKQTAYASLEVDVMDSAGINAIAPRSIFYKLNQKLIGISRGNDPFVGSGTIAMPPGSTIQACVTAYAAQSQILNILGAMVAFSLVKT</sequence>
<gene>
    <name evidence="1" type="ORF">ST47_g5053</name>
</gene>
<evidence type="ECO:0000313" key="2">
    <source>
        <dbReference type="Proteomes" id="UP000076837"/>
    </source>
</evidence>
<proteinExistence type="predicted"/>
<accession>A0A163EQ36</accession>
<reference evidence="1 2" key="1">
    <citation type="journal article" date="2016" name="Sci. Rep.">
        <title>Draft genome sequencing and secretome analysis of fungal phytopathogen Ascochyta rabiei provides insight into the necrotrophic effector repertoire.</title>
        <authorList>
            <person name="Verma S."/>
            <person name="Gazara R.K."/>
            <person name="Nizam S."/>
            <person name="Parween S."/>
            <person name="Chattopadhyay D."/>
            <person name="Verma P.K."/>
        </authorList>
    </citation>
    <scope>NUCLEOTIDE SEQUENCE [LARGE SCALE GENOMIC DNA]</scope>
    <source>
        <strain evidence="1 2">ArDII</strain>
    </source>
</reference>
<name>A0A163EQ36_DIDRA</name>
<organism evidence="1 2">
    <name type="scientific">Didymella rabiei</name>
    <name type="common">Chickpea ascochyta blight fungus</name>
    <name type="synonym">Mycosphaerella rabiei</name>
    <dbReference type="NCBI Taxonomy" id="5454"/>
    <lineage>
        <taxon>Eukaryota</taxon>
        <taxon>Fungi</taxon>
        <taxon>Dikarya</taxon>
        <taxon>Ascomycota</taxon>
        <taxon>Pezizomycotina</taxon>
        <taxon>Dothideomycetes</taxon>
        <taxon>Pleosporomycetidae</taxon>
        <taxon>Pleosporales</taxon>
        <taxon>Pleosporineae</taxon>
        <taxon>Didymellaceae</taxon>
        <taxon>Ascochyta</taxon>
    </lineage>
</organism>
<dbReference type="Proteomes" id="UP000076837">
    <property type="component" value="Unassembled WGS sequence"/>
</dbReference>
<dbReference type="AlphaFoldDB" id="A0A163EQ36"/>
<protein>
    <submittedName>
        <fullName evidence="1">Uncharacterized protein</fullName>
    </submittedName>
</protein>